<dbReference type="Proteomes" id="UP001189429">
    <property type="component" value="Unassembled WGS sequence"/>
</dbReference>
<evidence type="ECO:0000313" key="2">
    <source>
        <dbReference type="EMBL" id="CAK0792861.1"/>
    </source>
</evidence>
<feature type="compositionally biased region" description="Basic and acidic residues" evidence="1">
    <location>
        <begin position="265"/>
        <end position="278"/>
    </location>
</feature>
<proteinExistence type="predicted"/>
<evidence type="ECO:0000313" key="3">
    <source>
        <dbReference type="Proteomes" id="UP001189429"/>
    </source>
</evidence>
<feature type="compositionally biased region" description="Basic and acidic residues" evidence="1">
    <location>
        <begin position="286"/>
        <end position="295"/>
    </location>
</feature>
<dbReference type="PROSITE" id="PS50096">
    <property type="entry name" value="IQ"/>
    <property type="match status" value="5"/>
</dbReference>
<dbReference type="EMBL" id="CAUYUJ010000853">
    <property type="protein sequence ID" value="CAK0792861.1"/>
    <property type="molecule type" value="Genomic_DNA"/>
</dbReference>
<gene>
    <name evidence="2" type="ORF">PCOR1329_LOCUS3324</name>
</gene>
<reference evidence="2" key="1">
    <citation type="submission" date="2023-10" db="EMBL/GenBank/DDBJ databases">
        <authorList>
            <person name="Chen Y."/>
            <person name="Shah S."/>
            <person name="Dougan E. K."/>
            <person name="Thang M."/>
            <person name="Chan C."/>
        </authorList>
    </citation>
    <scope>NUCLEOTIDE SEQUENCE [LARGE SCALE GENOMIC DNA]</scope>
</reference>
<feature type="compositionally biased region" description="Low complexity" evidence="1">
    <location>
        <begin position="344"/>
        <end position="360"/>
    </location>
</feature>
<dbReference type="InterPro" id="IPR000048">
    <property type="entry name" value="IQ_motif_EF-hand-BS"/>
</dbReference>
<comment type="caution">
    <text evidence="2">The sequence shown here is derived from an EMBL/GenBank/DDBJ whole genome shotgun (WGS) entry which is preliminary data.</text>
</comment>
<feature type="non-terminal residue" evidence="2">
    <location>
        <position position="1"/>
    </location>
</feature>
<protein>
    <submittedName>
        <fullName evidence="2">Uncharacterized protein</fullName>
    </submittedName>
</protein>
<accession>A0ABN9PIQ3</accession>
<feature type="compositionally biased region" description="Basic residues" evidence="1">
    <location>
        <begin position="315"/>
        <end position="324"/>
    </location>
</feature>
<dbReference type="SMART" id="SM00015">
    <property type="entry name" value="IQ"/>
    <property type="match status" value="5"/>
</dbReference>
<name>A0ABN9PIQ3_9DINO</name>
<feature type="region of interest" description="Disordered" evidence="1">
    <location>
        <begin position="309"/>
        <end position="368"/>
    </location>
</feature>
<feature type="compositionally biased region" description="Basic and acidic residues" evidence="1">
    <location>
        <begin position="218"/>
        <end position="228"/>
    </location>
</feature>
<organism evidence="2 3">
    <name type="scientific">Prorocentrum cordatum</name>
    <dbReference type="NCBI Taxonomy" id="2364126"/>
    <lineage>
        <taxon>Eukaryota</taxon>
        <taxon>Sar</taxon>
        <taxon>Alveolata</taxon>
        <taxon>Dinophyceae</taxon>
        <taxon>Prorocentrales</taxon>
        <taxon>Prorocentraceae</taxon>
        <taxon>Prorocentrum</taxon>
    </lineage>
</organism>
<evidence type="ECO:0000256" key="1">
    <source>
        <dbReference type="SAM" id="MobiDB-lite"/>
    </source>
</evidence>
<dbReference type="Gene3D" id="1.20.5.190">
    <property type="match status" value="1"/>
</dbReference>
<feature type="compositionally biased region" description="Basic residues" evidence="1">
    <location>
        <begin position="120"/>
        <end position="132"/>
    </location>
</feature>
<feature type="region of interest" description="Disordered" evidence="1">
    <location>
        <begin position="113"/>
        <end position="142"/>
    </location>
</feature>
<sequence length="448" mass="48621">SCGRFLVEWPPLYQRKSIEMFEPGPEAMRDAVRQAELDRAAPMLQAAVEAEARAAAELRCVAAAAVEEAAAAAAREVIERQARSPQRAEGEICIEATPEILDTNRQYEAAVRIQASQRERKSRRDARVKRHASSPQPAGHGRCAEWVSEAVDDDQQHQAAVRIQAIQRGRIGRRDVLFERHASCPQPAEHGLVSNVMAIDQQQQAAVRIQAAQRGRRDRRDVCRERRASPPLSPALRAGAPPVASAPLMSRDADQQHQAAARMQSIERGRNSRRDVRCGRHASSRQSDEDGRDGESTLDTVVIDQQHQAAVRIQAAHRGRRGRRDARAERRASSRRPAQGGGAADVAPEAQDVDQQQQASDSDREDECVSGSLAAALLDELLGAAAEARQERPSVETVQALTSRCASVGTLQGGSSACDDQCGSDVVGEVLLDQLLHILASQGDAPAP</sequence>
<feature type="region of interest" description="Disordered" evidence="1">
    <location>
        <begin position="212"/>
        <end position="295"/>
    </location>
</feature>
<keyword evidence="3" id="KW-1185">Reference proteome</keyword>